<keyword evidence="3" id="KW-1185">Reference proteome</keyword>
<feature type="region of interest" description="Disordered" evidence="1">
    <location>
        <begin position="46"/>
        <end position="108"/>
    </location>
</feature>
<name>A0A2A2LKF8_9BILA</name>
<reference evidence="2 3" key="1">
    <citation type="journal article" date="2017" name="Curr. Biol.">
        <title>Genome architecture and evolution of a unichromosomal asexual nematode.</title>
        <authorList>
            <person name="Fradin H."/>
            <person name="Zegar C."/>
            <person name="Gutwein M."/>
            <person name="Lucas J."/>
            <person name="Kovtun M."/>
            <person name="Corcoran D."/>
            <person name="Baugh L.R."/>
            <person name="Kiontke K."/>
            <person name="Gunsalus K."/>
            <person name="Fitch D.H."/>
            <person name="Piano F."/>
        </authorList>
    </citation>
    <scope>NUCLEOTIDE SEQUENCE [LARGE SCALE GENOMIC DNA]</scope>
    <source>
        <strain evidence="2">PF1309</strain>
    </source>
</reference>
<feature type="compositionally biased region" description="Basic and acidic residues" evidence="1">
    <location>
        <begin position="90"/>
        <end position="108"/>
    </location>
</feature>
<organism evidence="2 3">
    <name type="scientific">Diploscapter pachys</name>
    <dbReference type="NCBI Taxonomy" id="2018661"/>
    <lineage>
        <taxon>Eukaryota</taxon>
        <taxon>Metazoa</taxon>
        <taxon>Ecdysozoa</taxon>
        <taxon>Nematoda</taxon>
        <taxon>Chromadorea</taxon>
        <taxon>Rhabditida</taxon>
        <taxon>Rhabditina</taxon>
        <taxon>Rhabditomorpha</taxon>
        <taxon>Rhabditoidea</taxon>
        <taxon>Rhabditidae</taxon>
        <taxon>Diploscapter</taxon>
    </lineage>
</organism>
<protein>
    <submittedName>
        <fullName evidence="2">Uncharacterized protein</fullName>
    </submittedName>
</protein>
<sequence length="108" mass="12325">MQMFRGFSRVKSGLFAYLFIELDQISIAAHVLLNCHLLDFLLTKPTHRKTRKTGENMTRQRSSSRESSRPSRPDTNDHDTAPRSRTRGGLRNEDGAPEEGGIRIHEFA</sequence>
<proteinExistence type="predicted"/>
<accession>A0A2A2LKF8</accession>
<feature type="compositionally biased region" description="Basic and acidic residues" evidence="1">
    <location>
        <begin position="63"/>
        <end position="82"/>
    </location>
</feature>
<evidence type="ECO:0000313" key="2">
    <source>
        <dbReference type="EMBL" id="PAV86701.1"/>
    </source>
</evidence>
<dbReference type="EMBL" id="LIAE01006643">
    <property type="protein sequence ID" value="PAV86701.1"/>
    <property type="molecule type" value="Genomic_DNA"/>
</dbReference>
<dbReference type="Proteomes" id="UP000218231">
    <property type="component" value="Unassembled WGS sequence"/>
</dbReference>
<gene>
    <name evidence="2" type="ORF">WR25_21888</name>
</gene>
<comment type="caution">
    <text evidence="2">The sequence shown here is derived from an EMBL/GenBank/DDBJ whole genome shotgun (WGS) entry which is preliminary data.</text>
</comment>
<evidence type="ECO:0000313" key="3">
    <source>
        <dbReference type="Proteomes" id="UP000218231"/>
    </source>
</evidence>
<dbReference type="AlphaFoldDB" id="A0A2A2LKF8"/>
<evidence type="ECO:0000256" key="1">
    <source>
        <dbReference type="SAM" id="MobiDB-lite"/>
    </source>
</evidence>